<protein>
    <submittedName>
        <fullName evidence="5">Beta-ketoacyl synthase</fullName>
    </submittedName>
</protein>
<name>R1HGY5_9PSEU</name>
<dbReference type="InterPro" id="IPR016039">
    <property type="entry name" value="Thiolase-like"/>
</dbReference>
<dbReference type="SUPFAM" id="SSF53901">
    <property type="entry name" value="Thiolase-like"/>
    <property type="match status" value="1"/>
</dbReference>
<dbReference type="GO" id="GO:0004315">
    <property type="term" value="F:3-oxoacyl-[acyl-carrier-protein] synthase activity"/>
    <property type="evidence" value="ECO:0007669"/>
    <property type="project" value="InterPro"/>
</dbReference>
<dbReference type="SMART" id="SM00825">
    <property type="entry name" value="PKS_KS"/>
    <property type="match status" value="1"/>
</dbReference>
<evidence type="ECO:0000256" key="3">
    <source>
        <dbReference type="ARBA" id="ARBA00022679"/>
    </source>
</evidence>
<feature type="domain" description="Ketosynthase family 3 (KS3)" evidence="4">
    <location>
        <begin position="4"/>
        <end position="421"/>
    </location>
</feature>
<dbReference type="SUPFAM" id="SSF52151">
    <property type="entry name" value="FabD/lysophospholipase-like"/>
    <property type="match status" value="1"/>
</dbReference>
<keyword evidence="1" id="KW-0596">Phosphopantetheine</keyword>
<dbReference type="InterPro" id="IPR001227">
    <property type="entry name" value="Ac_transferase_dom_sf"/>
</dbReference>
<dbReference type="GO" id="GO:0006633">
    <property type="term" value="P:fatty acid biosynthetic process"/>
    <property type="evidence" value="ECO:0007669"/>
    <property type="project" value="InterPro"/>
</dbReference>
<dbReference type="InterPro" id="IPR020841">
    <property type="entry name" value="PKS_Beta-ketoAc_synthase_dom"/>
</dbReference>
<dbReference type="SMART" id="SM00827">
    <property type="entry name" value="PKS_AT"/>
    <property type="match status" value="1"/>
</dbReference>
<organism evidence="5 6">
    <name type="scientific">Amycolatopsis vancoresmycina DSM 44592</name>
    <dbReference type="NCBI Taxonomy" id="1292037"/>
    <lineage>
        <taxon>Bacteria</taxon>
        <taxon>Bacillati</taxon>
        <taxon>Actinomycetota</taxon>
        <taxon>Actinomycetes</taxon>
        <taxon>Pseudonocardiales</taxon>
        <taxon>Pseudonocardiaceae</taxon>
        <taxon>Amycolatopsis</taxon>
    </lineage>
</organism>
<accession>R1HGY5</accession>
<dbReference type="Pfam" id="PF02801">
    <property type="entry name" value="Ketoacyl-synt_C"/>
    <property type="match status" value="1"/>
</dbReference>
<dbReference type="AlphaFoldDB" id="R1HGY5"/>
<dbReference type="PROSITE" id="PS00606">
    <property type="entry name" value="KS3_1"/>
    <property type="match status" value="1"/>
</dbReference>
<dbReference type="InterPro" id="IPR014030">
    <property type="entry name" value="Ketoacyl_synth_N"/>
</dbReference>
<sequence length="898" mass="94835">MTESNAIAIVGLACRLPGAENAGQYWRNLRAGVEGITRFDLPTLVAAGVDPALARHPRYVPARGVLAGGECFDRRFFGYSPAEAAAMDPQQRVFLESSSAALDDAGLDPRRFDGWVGVYAGCDMMNPALQGNGDGLSRMIDYDKDYIATRVAYKLGLRGPAMTVQSACSTSLVAVHQAAQSLLNYECDAALAGGASLWLPQATGYLHEEGYIESADGHCRPFDAAASGTVGSSGVAVVVLRRLEDALADGHRIVAVIRGSALNNDGGTKIGYTAPSFDGQRDVIRFAQAQAGVDAADIAYVEAHGTATRVGDPIEVAALTAAFREATDAVGFCWLGAVKSNIGHTGAAAGAAGLIKAALMLKHRELVPTLHYRTPNPGLELDSSPFRIATELAPLPAEGAVLAGVSAFGVGGTNAHVILESPPTAPSRTSRTRPRVFCVSGSTPAAVRTIRTELADHLEAGEDALDDVAYTLAAGRRQFPHRSAVVAADRAQAAEVLRTDEPVSQVSAERDTAFLFPGTSVLRAGFGGAAHRTLPVFREVFDGLAAETRAKFGIDIATVLRPGDHVEWLRTLVHEQLALFAIGFAFARQLQEFGLEPKAMLGHSAGECVAAAVAGLWTPSDALRVVHARGTILDDVEPGRMLAVQGPPEQVRELLATRPGLAVAIEAPRYSVLAGPIELIDQLRTEGFGDRVLDLGGAYHTAAVRPAADRLGRVVAEIPTTTPSLPYLSNLTGGWADPAAVARGDYWADHAAGTVRLADDVETLLGSSCRVFVELGPGQTMTRMLRAHPAWTPAHLAVPLTRRAEDSDEENLLAALGALWERGFDIPVEDLTDEKVRCALPPHPFEAIDCETGRRWATSPSATARRHDVIVTVGEVPAPELVPAMTTPPSTVTASTVD</sequence>
<comment type="caution">
    <text evidence="5">The sequence shown here is derived from an EMBL/GenBank/DDBJ whole genome shotgun (WGS) entry which is preliminary data.</text>
</comment>
<dbReference type="GO" id="GO:0004312">
    <property type="term" value="F:fatty acid synthase activity"/>
    <property type="evidence" value="ECO:0007669"/>
    <property type="project" value="TreeGrafter"/>
</dbReference>
<dbReference type="RefSeq" id="WP_004561803.1">
    <property type="nucleotide sequence ID" value="NZ_AOUO01000725.1"/>
</dbReference>
<dbReference type="Proteomes" id="UP000014139">
    <property type="component" value="Unassembled WGS sequence"/>
</dbReference>
<dbReference type="Gene3D" id="3.40.47.10">
    <property type="match status" value="1"/>
</dbReference>
<proteinExistence type="predicted"/>
<dbReference type="InterPro" id="IPR050091">
    <property type="entry name" value="PKS_NRPS_Biosynth_Enz"/>
</dbReference>
<keyword evidence="2" id="KW-0597">Phosphoprotein</keyword>
<keyword evidence="3" id="KW-0808">Transferase</keyword>
<evidence type="ECO:0000256" key="1">
    <source>
        <dbReference type="ARBA" id="ARBA00022450"/>
    </source>
</evidence>
<dbReference type="InterPro" id="IPR032821">
    <property type="entry name" value="PKS_assoc"/>
</dbReference>
<evidence type="ECO:0000256" key="2">
    <source>
        <dbReference type="ARBA" id="ARBA00022553"/>
    </source>
</evidence>
<dbReference type="Gene3D" id="3.40.366.10">
    <property type="entry name" value="Malonyl-Coenzyme A Acyl Carrier Protein, domain 2"/>
    <property type="match status" value="1"/>
</dbReference>
<dbReference type="eggNOG" id="COG1020">
    <property type="taxonomic scope" value="Bacteria"/>
</dbReference>
<dbReference type="InterPro" id="IPR018201">
    <property type="entry name" value="Ketoacyl_synth_AS"/>
</dbReference>
<dbReference type="InterPro" id="IPR014031">
    <property type="entry name" value="Ketoacyl_synth_C"/>
</dbReference>
<dbReference type="PANTHER" id="PTHR43775">
    <property type="entry name" value="FATTY ACID SYNTHASE"/>
    <property type="match status" value="1"/>
</dbReference>
<dbReference type="InterPro" id="IPR014043">
    <property type="entry name" value="Acyl_transferase_dom"/>
</dbReference>
<dbReference type="OrthoDB" id="9778690at2"/>
<dbReference type="InterPro" id="IPR016035">
    <property type="entry name" value="Acyl_Trfase/lysoPLipase"/>
</dbReference>
<evidence type="ECO:0000313" key="5">
    <source>
        <dbReference type="EMBL" id="EOD59666.1"/>
    </source>
</evidence>
<dbReference type="Pfam" id="PF00109">
    <property type="entry name" value="ketoacyl-synt"/>
    <property type="match status" value="1"/>
</dbReference>
<dbReference type="PROSITE" id="PS52004">
    <property type="entry name" value="KS3_2"/>
    <property type="match status" value="1"/>
</dbReference>
<dbReference type="PANTHER" id="PTHR43775:SF37">
    <property type="entry name" value="SI:DKEY-61P9.11"/>
    <property type="match status" value="1"/>
</dbReference>
<dbReference type="eggNOG" id="COG3321">
    <property type="taxonomic scope" value="Bacteria"/>
</dbReference>
<dbReference type="Gene3D" id="3.30.70.250">
    <property type="entry name" value="Malonyl-CoA ACP transacylase, ACP-binding"/>
    <property type="match status" value="1"/>
</dbReference>
<dbReference type="EMBL" id="AOUO01000725">
    <property type="protein sequence ID" value="EOD59666.1"/>
    <property type="molecule type" value="Genomic_DNA"/>
</dbReference>
<feature type="non-terminal residue" evidence="5">
    <location>
        <position position="898"/>
    </location>
</feature>
<dbReference type="Gene3D" id="3.30.70.3290">
    <property type="match status" value="1"/>
</dbReference>
<evidence type="ECO:0000259" key="4">
    <source>
        <dbReference type="PROSITE" id="PS52004"/>
    </source>
</evidence>
<reference evidence="5 6" key="1">
    <citation type="submission" date="2013-02" db="EMBL/GenBank/DDBJ databases">
        <title>Draft genome sequence of Amycolatopsis vancoresmycina strain DSM 44592T.</title>
        <authorList>
            <person name="Kumar S."/>
            <person name="Kaur N."/>
            <person name="Kaur C."/>
            <person name="Raghava G.P.S."/>
            <person name="Mayilraj S."/>
        </authorList>
    </citation>
    <scope>NUCLEOTIDE SEQUENCE [LARGE SCALE GENOMIC DNA]</scope>
    <source>
        <strain evidence="5 6">DSM 44592</strain>
    </source>
</reference>
<keyword evidence="6" id="KW-1185">Reference proteome</keyword>
<dbReference type="CDD" id="cd00833">
    <property type="entry name" value="PKS"/>
    <property type="match status" value="1"/>
</dbReference>
<evidence type="ECO:0000313" key="6">
    <source>
        <dbReference type="Proteomes" id="UP000014139"/>
    </source>
</evidence>
<dbReference type="Pfam" id="PF00698">
    <property type="entry name" value="Acyl_transf_1"/>
    <property type="match status" value="1"/>
</dbReference>
<gene>
    <name evidence="5" type="ORF">H480_41590</name>
</gene>
<dbReference type="Pfam" id="PF16197">
    <property type="entry name" value="KAsynt_C_assoc"/>
    <property type="match status" value="1"/>
</dbReference>